<evidence type="ECO:0000256" key="8">
    <source>
        <dbReference type="RuleBase" id="RU361177"/>
    </source>
</evidence>
<evidence type="ECO:0000256" key="2">
    <source>
        <dbReference type="ARBA" id="ARBA00009183"/>
    </source>
</evidence>
<feature type="transmembrane region" description="Helical" evidence="9">
    <location>
        <begin position="26"/>
        <end position="49"/>
    </location>
</feature>
<keyword evidence="11" id="KW-1185">Reference proteome</keyword>
<evidence type="ECO:0000256" key="9">
    <source>
        <dbReference type="SAM" id="Phobius"/>
    </source>
</evidence>
<dbReference type="GO" id="GO:0004499">
    <property type="term" value="F:N,N-dimethylaniline monooxygenase activity"/>
    <property type="evidence" value="ECO:0007669"/>
    <property type="project" value="InterPro"/>
</dbReference>
<dbReference type="GO" id="GO:0050660">
    <property type="term" value="F:flavin adenine dinucleotide binding"/>
    <property type="evidence" value="ECO:0007669"/>
    <property type="project" value="InterPro"/>
</dbReference>
<dbReference type="PANTHER" id="PTHR23023">
    <property type="entry name" value="DIMETHYLANILINE MONOOXYGENASE"/>
    <property type="match status" value="1"/>
</dbReference>
<keyword evidence="9" id="KW-0472">Membrane</keyword>
<comment type="cofactor">
    <cofactor evidence="1 8">
        <name>FAD</name>
        <dbReference type="ChEBI" id="CHEBI:57692"/>
    </cofactor>
</comment>
<dbReference type="EC" id="1.-.-.-" evidence="8"/>
<dbReference type="InterPro" id="IPR050346">
    <property type="entry name" value="FMO-like"/>
</dbReference>
<name>A0AAV1KLB5_9NEOP</name>
<protein>
    <recommendedName>
        <fullName evidence="8">Flavin-containing monooxygenase</fullName>
        <ecNumber evidence="8">1.-.-.-</ecNumber>
    </recommendedName>
</protein>
<dbReference type="AlphaFoldDB" id="A0AAV1KLB5"/>
<keyword evidence="5" id="KW-0521">NADP</keyword>
<sequence length="489" mass="56642">MPLVDTVLSRELYKLELVVRCAQMDLITYLCVFLSVWCLHFITIFGYHIKVNQAKSIRPRVCIIGAGIAGLTSARYLKDEGINFTVLEATKYIGGTWRYDPRVGTDENGLPIHTSMYKHLRTNLPKPTMELRGFPVPEDMPSFPSWEIYYNYIKSYATHFEIDKHIKFSHNVTLVRREGNIWKVRHRHVITGEEYEDEYDFVIVGSGHYSKPNMPEIPGEKQFKGTIIHSHDYREPEVFKNRRVLIVGAGPSGMDIAIDVAYYCKTLFHSHHSKVNFRTNFPKHYIKKPDVKEFNGTGVFFVDGTYEEIDDVIYCTGYEYRYPFLDDTCGLTLDKHSVVPLYKYMVNIKEPSMILIGLIIRACLVVAIDAQARYATALIKGNFTLPSKEHMMEEWQQQVDTIILKGRPLSDIHFLAEKEDQYYAELSAESGIDRVPPVMFKIRTADIEAKLENLYTYRNYVYNVIDNETFTRSLENKTTDSNYNFPSLP</sequence>
<reference evidence="10 11" key="1">
    <citation type="submission" date="2023-11" db="EMBL/GenBank/DDBJ databases">
        <authorList>
            <person name="Hedman E."/>
            <person name="Englund M."/>
            <person name="Stromberg M."/>
            <person name="Nyberg Akerstrom W."/>
            <person name="Nylinder S."/>
            <person name="Jareborg N."/>
            <person name="Kallberg Y."/>
            <person name="Kronander E."/>
        </authorList>
    </citation>
    <scope>NUCLEOTIDE SEQUENCE [LARGE SCALE GENOMIC DNA]</scope>
</reference>
<evidence type="ECO:0000313" key="10">
    <source>
        <dbReference type="EMBL" id="CAK1583575.1"/>
    </source>
</evidence>
<keyword evidence="9" id="KW-1133">Transmembrane helix</keyword>
<evidence type="ECO:0000256" key="7">
    <source>
        <dbReference type="ARBA" id="ARBA00023033"/>
    </source>
</evidence>
<evidence type="ECO:0000256" key="3">
    <source>
        <dbReference type="ARBA" id="ARBA00022630"/>
    </source>
</evidence>
<dbReference type="Proteomes" id="UP001314205">
    <property type="component" value="Unassembled WGS sequence"/>
</dbReference>
<dbReference type="InterPro" id="IPR020946">
    <property type="entry name" value="Flavin_mOase-like"/>
</dbReference>
<gene>
    <name evidence="10" type="ORF">PARMNEM_LOCUS4955</name>
</gene>
<dbReference type="PRINTS" id="PR00370">
    <property type="entry name" value="FMOXYGENASE"/>
</dbReference>
<accession>A0AAV1KLB5</accession>
<evidence type="ECO:0000256" key="6">
    <source>
        <dbReference type="ARBA" id="ARBA00023002"/>
    </source>
</evidence>
<dbReference type="Pfam" id="PF00743">
    <property type="entry name" value="FMO-like"/>
    <property type="match status" value="2"/>
</dbReference>
<organism evidence="10 11">
    <name type="scientific">Parnassius mnemosyne</name>
    <name type="common">clouded apollo</name>
    <dbReference type="NCBI Taxonomy" id="213953"/>
    <lineage>
        <taxon>Eukaryota</taxon>
        <taxon>Metazoa</taxon>
        <taxon>Ecdysozoa</taxon>
        <taxon>Arthropoda</taxon>
        <taxon>Hexapoda</taxon>
        <taxon>Insecta</taxon>
        <taxon>Pterygota</taxon>
        <taxon>Neoptera</taxon>
        <taxon>Endopterygota</taxon>
        <taxon>Lepidoptera</taxon>
        <taxon>Glossata</taxon>
        <taxon>Ditrysia</taxon>
        <taxon>Papilionoidea</taxon>
        <taxon>Papilionidae</taxon>
        <taxon>Parnassiinae</taxon>
        <taxon>Parnassini</taxon>
        <taxon>Parnassius</taxon>
        <taxon>Driopa</taxon>
    </lineage>
</organism>
<evidence type="ECO:0000256" key="5">
    <source>
        <dbReference type="ARBA" id="ARBA00022857"/>
    </source>
</evidence>
<evidence type="ECO:0000313" key="11">
    <source>
        <dbReference type="Proteomes" id="UP001314205"/>
    </source>
</evidence>
<dbReference type="FunFam" id="3.50.50.60:FF:000138">
    <property type="entry name" value="Flavin-containing monooxygenase"/>
    <property type="match status" value="1"/>
</dbReference>
<comment type="similarity">
    <text evidence="2 8">Belongs to the FMO family.</text>
</comment>
<proteinExistence type="inferred from homology"/>
<keyword evidence="4 8" id="KW-0274">FAD</keyword>
<dbReference type="InterPro" id="IPR000960">
    <property type="entry name" value="Flavin_mOase"/>
</dbReference>
<dbReference type="InterPro" id="IPR036188">
    <property type="entry name" value="FAD/NAD-bd_sf"/>
</dbReference>
<keyword evidence="6 8" id="KW-0560">Oxidoreductase</keyword>
<dbReference type="GO" id="GO:0050661">
    <property type="term" value="F:NADP binding"/>
    <property type="evidence" value="ECO:0007669"/>
    <property type="project" value="InterPro"/>
</dbReference>
<dbReference type="SUPFAM" id="SSF51905">
    <property type="entry name" value="FAD/NAD(P)-binding domain"/>
    <property type="match status" value="2"/>
</dbReference>
<keyword evidence="9" id="KW-0812">Transmembrane</keyword>
<evidence type="ECO:0000256" key="4">
    <source>
        <dbReference type="ARBA" id="ARBA00022827"/>
    </source>
</evidence>
<evidence type="ECO:0000256" key="1">
    <source>
        <dbReference type="ARBA" id="ARBA00001974"/>
    </source>
</evidence>
<keyword evidence="7 8" id="KW-0503">Monooxygenase</keyword>
<keyword evidence="3 8" id="KW-0285">Flavoprotein</keyword>
<comment type="caution">
    <text evidence="10">The sequence shown here is derived from an EMBL/GenBank/DDBJ whole genome shotgun (WGS) entry which is preliminary data.</text>
</comment>
<dbReference type="EMBL" id="CAVLGL010000057">
    <property type="protein sequence ID" value="CAK1583575.1"/>
    <property type="molecule type" value="Genomic_DNA"/>
</dbReference>
<dbReference type="Gene3D" id="3.50.50.60">
    <property type="entry name" value="FAD/NAD(P)-binding domain"/>
    <property type="match status" value="2"/>
</dbReference>